<evidence type="ECO:0000313" key="7">
    <source>
        <dbReference type="EMBL" id="CAL1697282.1"/>
    </source>
</evidence>
<feature type="compositionally biased region" description="Polar residues" evidence="5">
    <location>
        <begin position="677"/>
        <end position="687"/>
    </location>
</feature>
<feature type="compositionally biased region" description="Basic and acidic residues" evidence="5">
    <location>
        <begin position="252"/>
        <end position="266"/>
    </location>
</feature>
<feature type="region of interest" description="Disordered" evidence="5">
    <location>
        <begin position="1"/>
        <end position="234"/>
    </location>
</feature>
<dbReference type="InterPro" id="IPR019786">
    <property type="entry name" value="Zinc_finger_PHD-type_CS"/>
</dbReference>
<feature type="compositionally biased region" description="Polar residues" evidence="5">
    <location>
        <begin position="185"/>
        <end position="204"/>
    </location>
</feature>
<feature type="compositionally biased region" description="Polar residues" evidence="5">
    <location>
        <begin position="42"/>
        <end position="81"/>
    </location>
</feature>
<proteinExistence type="predicted"/>
<dbReference type="PROSITE" id="PS50016">
    <property type="entry name" value="ZF_PHD_2"/>
    <property type="match status" value="1"/>
</dbReference>
<dbReference type="Proteomes" id="UP001497453">
    <property type="component" value="Chromosome 1"/>
</dbReference>
<evidence type="ECO:0000256" key="4">
    <source>
        <dbReference type="PROSITE-ProRule" id="PRU00146"/>
    </source>
</evidence>
<dbReference type="InterPro" id="IPR013083">
    <property type="entry name" value="Znf_RING/FYVE/PHD"/>
</dbReference>
<evidence type="ECO:0000256" key="5">
    <source>
        <dbReference type="SAM" id="MobiDB-lite"/>
    </source>
</evidence>
<feature type="compositionally biased region" description="Polar residues" evidence="5">
    <location>
        <begin position="704"/>
        <end position="730"/>
    </location>
</feature>
<feature type="compositionally biased region" description="Polar residues" evidence="5">
    <location>
        <begin position="216"/>
        <end position="226"/>
    </location>
</feature>
<feature type="compositionally biased region" description="Basic and acidic residues" evidence="5">
    <location>
        <begin position="139"/>
        <end position="148"/>
    </location>
</feature>
<organism evidence="7 8">
    <name type="scientific">Somion occarium</name>
    <dbReference type="NCBI Taxonomy" id="3059160"/>
    <lineage>
        <taxon>Eukaryota</taxon>
        <taxon>Fungi</taxon>
        <taxon>Dikarya</taxon>
        <taxon>Basidiomycota</taxon>
        <taxon>Agaricomycotina</taxon>
        <taxon>Agaricomycetes</taxon>
        <taxon>Polyporales</taxon>
        <taxon>Cerrenaceae</taxon>
        <taxon>Somion</taxon>
    </lineage>
</organism>
<dbReference type="SMART" id="SM00249">
    <property type="entry name" value="PHD"/>
    <property type="match status" value="1"/>
</dbReference>
<feature type="region of interest" description="Disordered" evidence="5">
    <location>
        <begin position="676"/>
        <end position="730"/>
    </location>
</feature>
<feature type="region of interest" description="Disordered" evidence="5">
    <location>
        <begin position="429"/>
        <end position="465"/>
    </location>
</feature>
<feature type="region of interest" description="Disordered" evidence="5">
    <location>
        <begin position="501"/>
        <end position="551"/>
    </location>
</feature>
<feature type="region of interest" description="Disordered" evidence="5">
    <location>
        <begin position="782"/>
        <end position="812"/>
    </location>
</feature>
<dbReference type="EMBL" id="OZ037944">
    <property type="protein sequence ID" value="CAL1697282.1"/>
    <property type="molecule type" value="Genomic_DNA"/>
</dbReference>
<dbReference type="InterPro" id="IPR019787">
    <property type="entry name" value="Znf_PHD-finger"/>
</dbReference>
<feature type="region of interest" description="Disordered" evidence="5">
    <location>
        <begin position="824"/>
        <end position="856"/>
    </location>
</feature>
<dbReference type="Gene3D" id="3.30.40.10">
    <property type="entry name" value="Zinc/RING finger domain, C3HC4 (zinc finger)"/>
    <property type="match status" value="1"/>
</dbReference>
<accession>A0ABP1CRK3</accession>
<keyword evidence="3" id="KW-0862">Zinc</keyword>
<protein>
    <recommendedName>
        <fullName evidence="6">PHD-type domain-containing protein</fullName>
    </recommendedName>
</protein>
<feature type="compositionally biased region" description="Polar residues" evidence="5">
    <location>
        <begin position="13"/>
        <end position="25"/>
    </location>
</feature>
<evidence type="ECO:0000256" key="1">
    <source>
        <dbReference type="ARBA" id="ARBA00022723"/>
    </source>
</evidence>
<dbReference type="Pfam" id="PF00628">
    <property type="entry name" value="PHD"/>
    <property type="match status" value="1"/>
</dbReference>
<dbReference type="InterPro" id="IPR001965">
    <property type="entry name" value="Znf_PHD"/>
</dbReference>
<keyword evidence="2 4" id="KW-0863">Zinc-finger</keyword>
<evidence type="ECO:0000259" key="6">
    <source>
        <dbReference type="PROSITE" id="PS50016"/>
    </source>
</evidence>
<dbReference type="SUPFAM" id="SSF57903">
    <property type="entry name" value="FYVE/PHD zinc finger"/>
    <property type="match status" value="1"/>
</dbReference>
<evidence type="ECO:0000256" key="3">
    <source>
        <dbReference type="ARBA" id="ARBA00022833"/>
    </source>
</evidence>
<dbReference type="PROSITE" id="PS01359">
    <property type="entry name" value="ZF_PHD_1"/>
    <property type="match status" value="1"/>
</dbReference>
<keyword evidence="1" id="KW-0479">Metal-binding</keyword>
<feature type="compositionally biased region" description="Polar residues" evidence="5">
    <location>
        <begin position="109"/>
        <end position="118"/>
    </location>
</feature>
<keyword evidence="8" id="KW-1185">Reference proteome</keyword>
<evidence type="ECO:0000256" key="2">
    <source>
        <dbReference type="ARBA" id="ARBA00022771"/>
    </source>
</evidence>
<gene>
    <name evidence="7" type="ORF">GFSPODELE1_LOCUS1575</name>
</gene>
<dbReference type="CDD" id="cd15522">
    <property type="entry name" value="PHD_TAF3"/>
    <property type="match status" value="1"/>
</dbReference>
<evidence type="ECO:0000313" key="8">
    <source>
        <dbReference type="Proteomes" id="UP001497453"/>
    </source>
</evidence>
<name>A0ABP1CRK3_9APHY</name>
<feature type="compositionally biased region" description="Low complexity" evidence="5">
    <location>
        <begin position="447"/>
        <end position="459"/>
    </location>
</feature>
<reference evidence="8" key="1">
    <citation type="submission" date="2024-04" db="EMBL/GenBank/DDBJ databases">
        <authorList>
            <person name="Shaw F."/>
            <person name="Minotto A."/>
        </authorList>
    </citation>
    <scope>NUCLEOTIDE SEQUENCE [LARGE SCALE GENOMIC DNA]</scope>
</reference>
<feature type="domain" description="PHD-type" evidence="6">
    <location>
        <begin position="592"/>
        <end position="644"/>
    </location>
</feature>
<feature type="compositionally biased region" description="Basic and acidic residues" evidence="5">
    <location>
        <begin position="519"/>
        <end position="528"/>
    </location>
</feature>
<sequence length="896" mass="99274">MFTPNHAKPEFEQGSTKDSSSSYNRSALEMAAERVAARQHLPTPNSSPAHRGTKVSSNLQFTSHLPTPQSPGNKDAYSTLSFDPETPTRNKTRSVPAEAMASLPKPLQLSPSFLTPESSPFFPRRGRLSRPFRTPSPRNSDKDTRRDSSSLANGSERSITPPPVSREISPLHSGLSSPFIDRRSQTNGHSPSTPKQSDIGTSLDSPMVVDDIFSPGASTSRASRSLQAPIPQRPVGGEIHRIRLQLAADQATRQDEVEARRPEYLKRLKRPSSGSESDFFNDPPEKETDASTLGVVDSPVKGRRLTLFQATSEETFEQSLSTSGYRRYGAMPAYSTDPQTPENKSKSQLSQQALDWLQRVTPGKTNTTASAESEHDVDWVPSEKEIKKRRRLAAFEGHSRYESSHRLFAVEVEGKGRVLMDQATLSLPATPQKQKVGRKRKVRASSPAKKAAETPAEEIAPPRPNWLDSQFPWAMRNQERSHLTRMEQEERMKWIEHFLDRSSSDEEDEGDQSLGPPVRSDDIVDHPPRRGRGKMVPLKANPQSRSAPLDTFLIPSDPADARAALLSKRSVRSLAFRKRLQGARDNDDSDSEVLCICGGSDDGRELVQCDECRAWYHLQCIGIKDVSELGREEDPWFCADCLGLPTPSDGPASEPTFAPTDDRPLETKPRDPLFFQGSLQESPTTPWSAARIPRTPIRGRNLTEAFSSRTSWDSSSQVGPSTPRNSTQSVRVQRTPTIFDGVDWNESPFDPTSTPSRGMHFSGPFTTPKGPTWAARNGLMQTPTARDGSKTIGGPLPFTFDPNMSRTPPRTVYTYEDTPVQRSIPRAERGRGGPQPLLESPLSSRSGPMYPLGLQDSPLMRMSRQNTGGRKGAVRNGIVQVVKPYFLRNIIGKLRF</sequence>
<feature type="compositionally biased region" description="Polar residues" evidence="5">
    <location>
        <begin position="149"/>
        <end position="158"/>
    </location>
</feature>
<feature type="region of interest" description="Disordered" evidence="5">
    <location>
        <begin position="247"/>
        <end position="297"/>
    </location>
</feature>
<dbReference type="InterPro" id="IPR011011">
    <property type="entry name" value="Znf_FYVE_PHD"/>
</dbReference>